<dbReference type="PRINTS" id="PR00499">
    <property type="entry name" value="P67PHOX"/>
</dbReference>
<feature type="compositionally biased region" description="Low complexity" evidence="3">
    <location>
        <begin position="248"/>
        <end position="258"/>
    </location>
</feature>
<dbReference type="InterPro" id="IPR036028">
    <property type="entry name" value="SH3-like_dom_sf"/>
</dbReference>
<dbReference type="AlphaFoldDB" id="A0AAV7JUL7"/>
<keyword evidence="6" id="KW-1185">Reference proteome</keyword>
<name>A0AAV7JUL7_9METZ</name>
<dbReference type="Gene3D" id="2.30.30.40">
    <property type="entry name" value="SH3 Domains"/>
    <property type="match status" value="1"/>
</dbReference>
<dbReference type="InterPro" id="IPR011990">
    <property type="entry name" value="TPR-like_helical_dom_sf"/>
</dbReference>
<dbReference type="SUPFAM" id="SSF50044">
    <property type="entry name" value="SH3-domain"/>
    <property type="match status" value="1"/>
</dbReference>
<accession>A0AAV7JUL7</accession>
<evidence type="ECO:0000256" key="2">
    <source>
        <dbReference type="PROSITE-ProRule" id="PRU00192"/>
    </source>
</evidence>
<dbReference type="InterPro" id="IPR001452">
    <property type="entry name" value="SH3_domain"/>
</dbReference>
<dbReference type="SUPFAM" id="SSF48452">
    <property type="entry name" value="TPR-like"/>
    <property type="match status" value="1"/>
</dbReference>
<evidence type="ECO:0000256" key="1">
    <source>
        <dbReference type="ARBA" id="ARBA00022443"/>
    </source>
</evidence>
<dbReference type="Gene3D" id="1.25.40.10">
    <property type="entry name" value="Tetratricopeptide repeat domain"/>
    <property type="match status" value="1"/>
</dbReference>
<dbReference type="PANTHER" id="PTHR15175">
    <property type="entry name" value="NEUTROPHIL CYTOSOLIC FACTOR 2, NEUTROPHIL NADPH OXIDASE FACTOR 2"/>
    <property type="match status" value="1"/>
</dbReference>
<dbReference type="PRINTS" id="PR00452">
    <property type="entry name" value="SH3DOMAIN"/>
</dbReference>
<evidence type="ECO:0000259" key="4">
    <source>
        <dbReference type="PROSITE" id="PS50002"/>
    </source>
</evidence>
<feature type="domain" description="SH3" evidence="4">
    <location>
        <begin position="374"/>
        <end position="431"/>
    </location>
</feature>
<dbReference type="PANTHER" id="PTHR15175:SF0">
    <property type="entry name" value="SH3 DOMAIN-CONTAINING PROTEIN C23A1.17"/>
    <property type="match status" value="1"/>
</dbReference>
<keyword evidence="1 2" id="KW-0728">SH3 domain</keyword>
<comment type="caution">
    <text evidence="5">The sequence shown here is derived from an EMBL/GenBank/DDBJ whole genome shotgun (WGS) entry which is preliminary data.</text>
</comment>
<feature type="region of interest" description="Disordered" evidence="3">
    <location>
        <begin position="223"/>
        <end position="288"/>
    </location>
</feature>
<dbReference type="GO" id="GO:0016176">
    <property type="term" value="F:superoxide-generating NADPH oxidase activator activity"/>
    <property type="evidence" value="ECO:0007669"/>
    <property type="project" value="TreeGrafter"/>
</dbReference>
<organism evidence="5 6">
    <name type="scientific">Oopsacas minuta</name>
    <dbReference type="NCBI Taxonomy" id="111878"/>
    <lineage>
        <taxon>Eukaryota</taxon>
        <taxon>Metazoa</taxon>
        <taxon>Porifera</taxon>
        <taxon>Hexactinellida</taxon>
        <taxon>Hexasterophora</taxon>
        <taxon>Lyssacinosida</taxon>
        <taxon>Leucopsacidae</taxon>
        <taxon>Oopsacas</taxon>
    </lineage>
</organism>
<dbReference type="Pfam" id="PF00018">
    <property type="entry name" value="SH3_1"/>
    <property type="match status" value="1"/>
</dbReference>
<feature type="compositionally biased region" description="Pro residues" evidence="3">
    <location>
        <begin position="259"/>
        <end position="272"/>
    </location>
</feature>
<dbReference type="EMBL" id="JAKMXF010000298">
    <property type="protein sequence ID" value="KAI6652634.1"/>
    <property type="molecule type" value="Genomic_DNA"/>
</dbReference>
<evidence type="ECO:0000256" key="3">
    <source>
        <dbReference type="SAM" id="MobiDB-lite"/>
    </source>
</evidence>
<dbReference type="InterPro" id="IPR019734">
    <property type="entry name" value="TPR_rpt"/>
</dbReference>
<protein>
    <submittedName>
        <fullName evidence="5">NADPH oxidase activator 1 isoform X7</fullName>
    </submittedName>
</protein>
<dbReference type="PROSITE" id="PS50002">
    <property type="entry name" value="SH3"/>
    <property type="match status" value="1"/>
</dbReference>
<dbReference type="Gene3D" id="3.10.20.90">
    <property type="entry name" value="Phosphatidylinositol 3-kinase Catalytic Subunit, Chain A, domain 1"/>
    <property type="match status" value="1"/>
</dbReference>
<dbReference type="InterPro" id="IPR051864">
    <property type="entry name" value="NCF2_NOXA1"/>
</dbReference>
<dbReference type="Proteomes" id="UP001165289">
    <property type="component" value="Unassembled WGS sequence"/>
</dbReference>
<feature type="compositionally biased region" description="Polar residues" evidence="3">
    <location>
        <begin position="224"/>
        <end position="237"/>
    </location>
</feature>
<gene>
    <name evidence="5" type="ORF">LOD99_4419</name>
</gene>
<reference evidence="5 6" key="1">
    <citation type="journal article" date="2023" name="BMC Biol.">
        <title>The compact genome of the sponge Oopsacas minuta (Hexactinellida) is lacking key metazoan core genes.</title>
        <authorList>
            <person name="Santini S."/>
            <person name="Schenkelaars Q."/>
            <person name="Jourda C."/>
            <person name="Duchesne M."/>
            <person name="Belahbib H."/>
            <person name="Rocher C."/>
            <person name="Selva M."/>
            <person name="Riesgo A."/>
            <person name="Vervoort M."/>
            <person name="Leys S.P."/>
            <person name="Kodjabachian L."/>
            <person name="Le Bivic A."/>
            <person name="Borchiellini C."/>
            <person name="Claverie J.M."/>
            <person name="Renard E."/>
        </authorList>
    </citation>
    <scope>NUCLEOTIDE SEQUENCE [LARGE SCALE GENOMIC DNA]</scope>
    <source>
        <strain evidence="5">SPO-2</strain>
    </source>
</reference>
<dbReference type="SUPFAM" id="SSF54277">
    <property type="entry name" value="CAD &amp; PB1 domains"/>
    <property type="match status" value="1"/>
</dbReference>
<dbReference type="SMART" id="SM00326">
    <property type="entry name" value="SH3"/>
    <property type="match status" value="1"/>
</dbReference>
<proteinExistence type="predicted"/>
<dbReference type="SMART" id="SM00028">
    <property type="entry name" value="TPR"/>
    <property type="match status" value="3"/>
</dbReference>
<dbReference type="GO" id="GO:0042554">
    <property type="term" value="P:superoxide anion generation"/>
    <property type="evidence" value="ECO:0007669"/>
    <property type="project" value="TreeGrafter"/>
</dbReference>
<evidence type="ECO:0000313" key="5">
    <source>
        <dbReference type="EMBL" id="KAI6652634.1"/>
    </source>
</evidence>
<sequence>MASQIEMLEYWDLGCKAIEKKDYPSAIQYFESIIQNSITPPANIYYNKSIVHFILGQFAEAISVLDQGLQKNEHMAIGYFQRGIVNIKLRNVDEALRDFNRTMDKMRGNLFIDYKQLGMNFKLSQIEIRINIAYCINEQGRGKLALSELQNAAELNIPIKNKVIEGRVERFKATGKVALLLLPTEALNFKPPQSKIVAKTEKDYLAKDKGKIYLEGDQRYTLDPLQSDSSVEAQSLVSKRPPKPSSPAPNLKNSSGPNRRPPPPSKKPPLPNKKPERPSLPPMRKQDSKASNLIVKVHYTFTIALYLDPHAAMLDTFKGEVARKFNIKPHTISLWYKSRTELVCIFDEPTLKHALSHPTNEYRVTMWAYDEKGIEGKDCIALYDFNPTEDCDLPFRAGDIISILNQINNHWLEGKLGENTGLFPRNYVKID</sequence>
<evidence type="ECO:0000313" key="6">
    <source>
        <dbReference type="Proteomes" id="UP001165289"/>
    </source>
</evidence>